<dbReference type="Pfam" id="PF01878">
    <property type="entry name" value="EVE"/>
    <property type="match status" value="1"/>
</dbReference>
<sequence length="150" mass="17550">MNRWLLVTHPKNFEIMKAKNIAAMKAKRKSFADKVEVGDKVAFYLTKIGKFGGIAEFTSKVKEDKTKIFEEEKPGPSFAKASEGKETHPWRFDVKFEVALDEKSYVPAENFKNKLEYLKKWPKKYWKLGFQGNVHEITKKDYQTLLRELV</sequence>
<dbReference type="SUPFAM" id="SSF88697">
    <property type="entry name" value="PUA domain-like"/>
    <property type="match status" value="1"/>
</dbReference>
<organism evidence="2 3">
    <name type="scientific">Candidatus Curtissbacteria bacterium RIFCSPHIGHO2_01_FULL_41_11</name>
    <dbReference type="NCBI Taxonomy" id="1797711"/>
    <lineage>
        <taxon>Bacteria</taxon>
        <taxon>Candidatus Curtissiibacteriota</taxon>
    </lineage>
</organism>
<dbReference type="Proteomes" id="UP000179102">
    <property type="component" value="Unassembled WGS sequence"/>
</dbReference>
<protein>
    <recommendedName>
        <fullName evidence="1">EVE domain-containing protein</fullName>
    </recommendedName>
</protein>
<gene>
    <name evidence="2" type="ORF">A2870_02420</name>
</gene>
<evidence type="ECO:0000259" key="1">
    <source>
        <dbReference type="Pfam" id="PF01878"/>
    </source>
</evidence>
<dbReference type="AlphaFoldDB" id="A0A1F5G585"/>
<name>A0A1F5G585_9BACT</name>
<dbReference type="Gene3D" id="3.10.590.10">
    <property type="entry name" value="ph1033 like domains"/>
    <property type="match status" value="1"/>
</dbReference>
<proteinExistence type="predicted"/>
<dbReference type="InterPro" id="IPR002740">
    <property type="entry name" value="EVE_domain"/>
</dbReference>
<evidence type="ECO:0000313" key="3">
    <source>
        <dbReference type="Proteomes" id="UP000179102"/>
    </source>
</evidence>
<comment type="caution">
    <text evidence="2">The sequence shown here is derived from an EMBL/GenBank/DDBJ whole genome shotgun (WGS) entry which is preliminary data.</text>
</comment>
<dbReference type="InterPro" id="IPR015947">
    <property type="entry name" value="PUA-like_sf"/>
</dbReference>
<feature type="domain" description="EVE" evidence="1">
    <location>
        <begin position="2"/>
        <end position="146"/>
    </location>
</feature>
<accession>A0A1F5G585</accession>
<evidence type="ECO:0000313" key="2">
    <source>
        <dbReference type="EMBL" id="OGD87043.1"/>
    </source>
</evidence>
<reference evidence="2 3" key="1">
    <citation type="journal article" date="2016" name="Nat. Commun.">
        <title>Thousands of microbial genomes shed light on interconnected biogeochemical processes in an aquifer system.</title>
        <authorList>
            <person name="Anantharaman K."/>
            <person name="Brown C.T."/>
            <person name="Hug L.A."/>
            <person name="Sharon I."/>
            <person name="Castelle C.J."/>
            <person name="Probst A.J."/>
            <person name="Thomas B.C."/>
            <person name="Singh A."/>
            <person name="Wilkins M.J."/>
            <person name="Karaoz U."/>
            <person name="Brodie E.L."/>
            <person name="Williams K.H."/>
            <person name="Hubbard S.S."/>
            <person name="Banfield J.F."/>
        </authorList>
    </citation>
    <scope>NUCLEOTIDE SEQUENCE [LARGE SCALE GENOMIC DNA]</scope>
</reference>
<dbReference type="EMBL" id="MFAZ01000023">
    <property type="protein sequence ID" value="OGD87043.1"/>
    <property type="molecule type" value="Genomic_DNA"/>
</dbReference>